<feature type="domain" description="FAD-dependent oxidoreductase 2 FAD-binding" evidence="3">
    <location>
        <begin position="98"/>
        <end position="150"/>
    </location>
</feature>
<dbReference type="GO" id="GO:0016491">
    <property type="term" value="F:oxidoreductase activity"/>
    <property type="evidence" value="ECO:0007669"/>
    <property type="project" value="UniProtKB-KW"/>
</dbReference>
<evidence type="ECO:0000313" key="5">
    <source>
        <dbReference type="EMBL" id="TYO98823.1"/>
    </source>
</evidence>
<dbReference type="OrthoDB" id="9772594at2"/>
<dbReference type="Proteomes" id="UP000324159">
    <property type="component" value="Unassembled WGS sequence"/>
</dbReference>
<dbReference type="Gene3D" id="3.50.50.60">
    <property type="entry name" value="FAD/NAD(P)-binding domain"/>
    <property type="match status" value="2"/>
</dbReference>
<reference evidence="5 6" key="1">
    <citation type="submission" date="2019-07" db="EMBL/GenBank/DDBJ databases">
        <title>Genomic Encyclopedia of Type Strains, Phase IV (KMG-IV): sequencing the most valuable type-strain genomes for metagenomic binning, comparative biology and taxonomic classification.</title>
        <authorList>
            <person name="Goeker M."/>
        </authorList>
    </citation>
    <scope>NUCLEOTIDE SEQUENCE [LARGE SCALE GENOMIC DNA]</scope>
    <source>
        <strain evidence="5 6">SS015</strain>
    </source>
</reference>
<dbReference type="InterPro" id="IPR049516">
    <property type="entry name" value="FAD-depend_C"/>
</dbReference>
<gene>
    <name evidence="5" type="ORF">EDC39_105192</name>
</gene>
<evidence type="ECO:0000256" key="1">
    <source>
        <dbReference type="ARBA" id="ARBA00022630"/>
    </source>
</evidence>
<dbReference type="AlphaFoldDB" id="A0A5D3WLH8"/>
<dbReference type="RefSeq" id="WP_148895754.1">
    <property type="nucleotide sequence ID" value="NZ_VNIB01000005.1"/>
</dbReference>
<dbReference type="Pfam" id="PF00890">
    <property type="entry name" value="FAD_binding_2"/>
    <property type="match status" value="1"/>
</dbReference>
<dbReference type="PANTHER" id="PTHR42842:SF3">
    <property type="entry name" value="FAD_NAD(P)-BINDING OXIDOREDUCTASE FAMILY PROTEIN"/>
    <property type="match status" value="1"/>
</dbReference>
<dbReference type="InterPro" id="IPR003953">
    <property type="entry name" value="FAD-dep_OxRdtase_2_FAD-bd"/>
</dbReference>
<dbReference type="Gene3D" id="3.30.70.2700">
    <property type="match status" value="1"/>
</dbReference>
<organism evidence="5 6">
    <name type="scientific">Geothermobacter ehrlichii</name>
    <dbReference type="NCBI Taxonomy" id="213224"/>
    <lineage>
        <taxon>Bacteria</taxon>
        <taxon>Pseudomonadati</taxon>
        <taxon>Thermodesulfobacteriota</taxon>
        <taxon>Desulfuromonadia</taxon>
        <taxon>Desulfuromonadales</taxon>
        <taxon>Geothermobacteraceae</taxon>
        <taxon>Geothermobacter</taxon>
    </lineage>
</organism>
<dbReference type="InterPro" id="IPR028348">
    <property type="entry name" value="FAD-binding_protein"/>
</dbReference>
<dbReference type="PANTHER" id="PTHR42842">
    <property type="entry name" value="FAD/NAD(P)-BINDING OXIDOREDUCTASE"/>
    <property type="match status" value="1"/>
</dbReference>
<sequence>MTLQLRDISLPIERDEAELPRAVARELGLKPAAVRSLEVVRRSVDARRRPRIQFVYTVRFEVDNEDAVLHRNRRNRRLARVEKPRFEFPQSRLDGRRVLVAGMGPAGLFAALTLARCGADVMLLERGRPVERRVRDVERFWSGGGFDPVSNVQFGEGGAGTFSDGKLTTRINHPHIRLILETLVSFGAPREILTDAKPHIGSDRLRAVLIRFRRALERLGVVIRFESCLTDLLLQAGRVIGGVINEREEWTCDALVLAPGHSARDTYAMLEKRGVALEGKAFAVGLRVAHPVELINRIQYGMAGHPRLGAADYRLAWNDPASGRGVYSFCMCPGGEIVNAASETGGVVVNGMSRYRRNAPLSNSALVVSVSPDDFGTHPLDGVRFQRRLERRAFVLGGGDYRVPVQNLLAFLGRGTGPVGAICRPGVREADLAELLPAGLLAPLREGIVRFDGKMKGFVTAEAVLAGVESRTSAPLRIVRDRAGESVSHPGLFPAGEGAGYAGGIMSAALDGMRVAEGIMSKLQTVETT</sequence>
<dbReference type="EMBL" id="VNIB01000005">
    <property type="protein sequence ID" value="TYO98823.1"/>
    <property type="molecule type" value="Genomic_DNA"/>
</dbReference>
<keyword evidence="1" id="KW-0285">Flavoprotein</keyword>
<accession>A0A5D3WLH8</accession>
<proteinExistence type="predicted"/>
<evidence type="ECO:0008006" key="7">
    <source>
        <dbReference type="Google" id="ProtNLM"/>
    </source>
</evidence>
<name>A0A5D3WLH8_9BACT</name>
<keyword evidence="6" id="KW-1185">Reference proteome</keyword>
<dbReference type="PIRSF" id="PIRSF038984">
    <property type="entry name" value="FAD_binding_protein"/>
    <property type="match status" value="1"/>
</dbReference>
<dbReference type="InterPro" id="IPR036188">
    <property type="entry name" value="FAD/NAD-bd_sf"/>
</dbReference>
<evidence type="ECO:0000256" key="2">
    <source>
        <dbReference type="ARBA" id="ARBA00023002"/>
    </source>
</evidence>
<evidence type="ECO:0000259" key="4">
    <source>
        <dbReference type="Pfam" id="PF21688"/>
    </source>
</evidence>
<protein>
    <recommendedName>
        <fullName evidence="7">FAD-binding domain-containing protein</fullName>
    </recommendedName>
</protein>
<dbReference type="Pfam" id="PF21688">
    <property type="entry name" value="FAD-depend_C"/>
    <property type="match status" value="1"/>
</dbReference>
<comment type="caution">
    <text evidence="5">The sequence shown here is derived from an EMBL/GenBank/DDBJ whole genome shotgun (WGS) entry which is preliminary data.</text>
</comment>
<evidence type="ECO:0000259" key="3">
    <source>
        <dbReference type="Pfam" id="PF00890"/>
    </source>
</evidence>
<keyword evidence="2" id="KW-0560">Oxidoreductase</keyword>
<dbReference type="SUPFAM" id="SSF51905">
    <property type="entry name" value="FAD/NAD(P)-binding domain"/>
    <property type="match status" value="1"/>
</dbReference>
<feature type="domain" description="FAD-dependent protein C-terminal" evidence="4">
    <location>
        <begin position="281"/>
        <end position="472"/>
    </location>
</feature>
<evidence type="ECO:0000313" key="6">
    <source>
        <dbReference type="Proteomes" id="UP000324159"/>
    </source>
</evidence>